<feature type="region of interest" description="Disordered" evidence="1">
    <location>
        <begin position="102"/>
        <end position="133"/>
    </location>
</feature>
<keyword evidence="4" id="KW-1185">Reference proteome</keyword>
<evidence type="ECO:0000313" key="3">
    <source>
        <dbReference type="EMBL" id="KFM77237.1"/>
    </source>
</evidence>
<sequence length="238" mass="25039">MLPYGIFLLLFIGNSFITPGLAGDDPNELKEGYDDYFHCVLDCFGDLKGVRSIDGELCDATVVVNANKKQALNIGDVANVLQCITGECLQSVPDSVCEGAATESPGITSATEPDGLDSDSDSDDDNPDGTIVGSNSENVGLGLGLGLGGSVGLGLGLGLGGAVDSNSENIGLGYGLPYYYGALGFYPGYPFNIYDYLANYGDGVGFSGYSGYYDFDSYYDILNEYFANQGSNINYEFV</sequence>
<dbReference type="Proteomes" id="UP000054359">
    <property type="component" value="Unassembled WGS sequence"/>
</dbReference>
<keyword evidence="2" id="KW-0732">Signal</keyword>
<evidence type="ECO:0000256" key="1">
    <source>
        <dbReference type="SAM" id="MobiDB-lite"/>
    </source>
</evidence>
<name>A0A087UIP8_STEMI</name>
<accession>A0A087UIP8</accession>
<feature type="non-terminal residue" evidence="3">
    <location>
        <position position="238"/>
    </location>
</feature>
<organism evidence="3 4">
    <name type="scientific">Stegodyphus mimosarum</name>
    <name type="common">African social velvet spider</name>
    <dbReference type="NCBI Taxonomy" id="407821"/>
    <lineage>
        <taxon>Eukaryota</taxon>
        <taxon>Metazoa</taxon>
        <taxon>Ecdysozoa</taxon>
        <taxon>Arthropoda</taxon>
        <taxon>Chelicerata</taxon>
        <taxon>Arachnida</taxon>
        <taxon>Araneae</taxon>
        <taxon>Araneomorphae</taxon>
        <taxon>Entelegynae</taxon>
        <taxon>Eresoidea</taxon>
        <taxon>Eresidae</taxon>
        <taxon>Stegodyphus</taxon>
    </lineage>
</organism>
<feature type="compositionally biased region" description="Acidic residues" evidence="1">
    <location>
        <begin position="114"/>
        <end position="127"/>
    </location>
</feature>
<dbReference type="AlphaFoldDB" id="A0A087UIP8"/>
<evidence type="ECO:0000313" key="4">
    <source>
        <dbReference type="Proteomes" id="UP000054359"/>
    </source>
</evidence>
<feature type="signal peptide" evidence="2">
    <location>
        <begin position="1"/>
        <end position="22"/>
    </location>
</feature>
<proteinExistence type="predicted"/>
<evidence type="ECO:0000256" key="2">
    <source>
        <dbReference type="SAM" id="SignalP"/>
    </source>
</evidence>
<protein>
    <submittedName>
        <fullName evidence="3">Uncharacterized protein</fullName>
    </submittedName>
</protein>
<dbReference type="OrthoDB" id="10611253at2759"/>
<gene>
    <name evidence="3" type="ORF">X975_18123</name>
</gene>
<reference evidence="3 4" key="1">
    <citation type="submission" date="2013-11" db="EMBL/GenBank/DDBJ databases">
        <title>Genome sequencing of Stegodyphus mimosarum.</title>
        <authorList>
            <person name="Bechsgaard J."/>
        </authorList>
    </citation>
    <scope>NUCLEOTIDE SEQUENCE [LARGE SCALE GENOMIC DNA]</scope>
</reference>
<feature type="chain" id="PRO_5001830559" evidence="2">
    <location>
        <begin position="23"/>
        <end position="238"/>
    </location>
</feature>
<dbReference type="EMBL" id="KK119978">
    <property type="protein sequence ID" value="KFM77237.1"/>
    <property type="molecule type" value="Genomic_DNA"/>
</dbReference>